<dbReference type="Proteomes" id="UP000262621">
    <property type="component" value="Unassembled WGS sequence"/>
</dbReference>
<comment type="caution">
    <text evidence="2">The sequence shown here is derived from an EMBL/GenBank/DDBJ whole genome shotgun (WGS) entry which is preliminary data.</text>
</comment>
<feature type="region of interest" description="Disordered" evidence="1">
    <location>
        <begin position="92"/>
        <end position="114"/>
    </location>
</feature>
<organism evidence="2 3">
    <name type="scientific">Micromonospora craniellae</name>
    <dbReference type="NCBI Taxonomy" id="2294034"/>
    <lineage>
        <taxon>Bacteria</taxon>
        <taxon>Bacillati</taxon>
        <taxon>Actinomycetota</taxon>
        <taxon>Actinomycetes</taxon>
        <taxon>Micromonosporales</taxon>
        <taxon>Micromonosporaceae</taxon>
        <taxon>Micromonospora</taxon>
    </lineage>
</organism>
<keyword evidence="3" id="KW-1185">Reference proteome</keyword>
<dbReference type="RefSeq" id="WP_117228978.1">
    <property type="nucleotide sequence ID" value="NZ_CP061725.1"/>
</dbReference>
<reference evidence="2 3" key="1">
    <citation type="submission" date="2018-08" db="EMBL/GenBank/DDBJ databases">
        <title>Verrucosispora craniellae sp. nov., isolated from a marine sponge in the South China Sea.</title>
        <authorList>
            <person name="Li L."/>
            <person name="Lin H.W."/>
        </authorList>
    </citation>
    <scope>NUCLEOTIDE SEQUENCE [LARGE SCALE GENOMIC DNA]</scope>
    <source>
        <strain evidence="2 3">LHW63014</strain>
    </source>
</reference>
<gene>
    <name evidence="2" type="ORF">D0Q02_17100</name>
</gene>
<name>A0A372FX63_9ACTN</name>
<dbReference type="EMBL" id="QVFU01000017">
    <property type="protein sequence ID" value="RFS45375.1"/>
    <property type="molecule type" value="Genomic_DNA"/>
</dbReference>
<evidence type="ECO:0000256" key="1">
    <source>
        <dbReference type="SAM" id="MobiDB-lite"/>
    </source>
</evidence>
<accession>A0A372FX63</accession>
<dbReference type="AlphaFoldDB" id="A0A372FX63"/>
<evidence type="ECO:0000313" key="3">
    <source>
        <dbReference type="Proteomes" id="UP000262621"/>
    </source>
</evidence>
<dbReference type="OrthoDB" id="3394149at2"/>
<sequence length="114" mass="12221">MNSSSTLRPSPPADESTGTALREIPLPPYVTAEDAQFAVRAVVVHAPRRWSGGTVCRNDASPHPCRLHRWGTRVLALRGLRDAEIAALIERGDPAAPVPTPPDARRGPFLTPGV</sequence>
<protein>
    <submittedName>
        <fullName evidence="2">Uncharacterized protein</fullName>
    </submittedName>
</protein>
<feature type="region of interest" description="Disordered" evidence="1">
    <location>
        <begin position="1"/>
        <end position="21"/>
    </location>
</feature>
<proteinExistence type="predicted"/>
<evidence type="ECO:0000313" key="2">
    <source>
        <dbReference type="EMBL" id="RFS45375.1"/>
    </source>
</evidence>